<keyword evidence="5" id="KW-0238">DNA-binding</keyword>
<organism evidence="10 11">
    <name type="scientific">Neonectria ditissima</name>
    <dbReference type="NCBI Taxonomy" id="78410"/>
    <lineage>
        <taxon>Eukaryota</taxon>
        <taxon>Fungi</taxon>
        <taxon>Dikarya</taxon>
        <taxon>Ascomycota</taxon>
        <taxon>Pezizomycotina</taxon>
        <taxon>Sordariomycetes</taxon>
        <taxon>Hypocreomycetidae</taxon>
        <taxon>Hypocreales</taxon>
        <taxon>Nectriaceae</taxon>
        <taxon>Neonectria</taxon>
    </lineage>
</organism>
<name>A0A0P7BL51_9HYPO</name>
<feature type="domain" description="Zn(2)-C6 fungal-type" evidence="9">
    <location>
        <begin position="20"/>
        <end position="50"/>
    </location>
</feature>
<evidence type="ECO:0000256" key="3">
    <source>
        <dbReference type="ARBA" id="ARBA00022833"/>
    </source>
</evidence>
<dbReference type="PANTHER" id="PTHR31313:SF81">
    <property type="entry name" value="TY1 ENHANCER ACTIVATOR"/>
    <property type="match status" value="1"/>
</dbReference>
<dbReference type="CDD" id="cd12148">
    <property type="entry name" value="fungal_TF_MHR"/>
    <property type="match status" value="1"/>
</dbReference>
<dbReference type="GO" id="GO:0005634">
    <property type="term" value="C:nucleus"/>
    <property type="evidence" value="ECO:0007669"/>
    <property type="project" value="UniProtKB-SubCell"/>
</dbReference>
<dbReference type="OrthoDB" id="2154091at2759"/>
<evidence type="ECO:0000256" key="1">
    <source>
        <dbReference type="ARBA" id="ARBA00004123"/>
    </source>
</evidence>
<dbReference type="Proteomes" id="UP000050424">
    <property type="component" value="Unassembled WGS sequence"/>
</dbReference>
<keyword evidence="3" id="KW-0862">Zinc</keyword>
<dbReference type="STRING" id="78410.A0A0P7BL51"/>
<dbReference type="GO" id="GO:0003677">
    <property type="term" value="F:DNA binding"/>
    <property type="evidence" value="ECO:0007669"/>
    <property type="project" value="UniProtKB-KW"/>
</dbReference>
<keyword evidence="7" id="KW-0539">Nucleus</keyword>
<reference evidence="10 11" key="1">
    <citation type="submission" date="2015-09" db="EMBL/GenBank/DDBJ databases">
        <title>Draft genome of a European isolate of the apple canker pathogen Neonectria ditissima.</title>
        <authorList>
            <person name="Gomez-Cortecero A."/>
            <person name="Harrison R.J."/>
            <person name="Armitage A.D."/>
        </authorList>
    </citation>
    <scope>NUCLEOTIDE SEQUENCE [LARGE SCALE GENOMIC DNA]</scope>
    <source>
        <strain evidence="10 11">R09/05</strain>
    </source>
</reference>
<dbReference type="CDD" id="cd00067">
    <property type="entry name" value="GAL4"/>
    <property type="match status" value="1"/>
</dbReference>
<accession>A0A0P7BL51</accession>
<keyword evidence="2" id="KW-0479">Metal-binding</keyword>
<evidence type="ECO:0000313" key="11">
    <source>
        <dbReference type="Proteomes" id="UP000050424"/>
    </source>
</evidence>
<dbReference type="InterPro" id="IPR051615">
    <property type="entry name" value="Transcr_Regulatory_Elem"/>
</dbReference>
<dbReference type="PROSITE" id="PS00463">
    <property type="entry name" value="ZN2_CY6_FUNGAL_1"/>
    <property type="match status" value="1"/>
</dbReference>
<evidence type="ECO:0000256" key="5">
    <source>
        <dbReference type="ARBA" id="ARBA00023125"/>
    </source>
</evidence>
<evidence type="ECO:0000256" key="4">
    <source>
        <dbReference type="ARBA" id="ARBA00023015"/>
    </source>
</evidence>
<dbReference type="GO" id="GO:0006351">
    <property type="term" value="P:DNA-templated transcription"/>
    <property type="evidence" value="ECO:0007669"/>
    <property type="project" value="InterPro"/>
</dbReference>
<keyword evidence="4" id="KW-0805">Transcription regulation</keyword>
<keyword evidence="11" id="KW-1185">Reference proteome</keyword>
<evidence type="ECO:0000256" key="8">
    <source>
        <dbReference type="SAM" id="MobiDB-lite"/>
    </source>
</evidence>
<comment type="caution">
    <text evidence="10">The sequence shown here is derived from an EMBL/GenBank/DDBJ whole genome shotgun (WGS) entry which is preliminary data.</text>
</comment>
<dbReference type="SMART" id="SM00906">
    <property type="entry name" value="Fungal_trans"/>
    <property type="match status" value="1"/>
</dbReference>
<evidence type="ECO:0000256" key="6">
    <source>
        <dbReference type="ARBA" id="ARBA00023163"/>
    </source>
</evidence>
<dbReference type="Gene3D" id="4.10.240.10">
    <property type="entry name" value="Zn(2)-C6 fungal-type DNA-binding domain"/>
    <property type="match status" value="1"/>
</dbReference>
<dbReference type="Pfam" id="PF04082">
    <property type="entry name" value="Fungal_trans"/>
    <property type="match status" value="1"/>
</dbReference>
<dbReference type="Pfam" id="PF00172">
    <property type="entry name" value="Zn_clus"/>
    <property type="match status" value="1"/>
</dbReference>
<feature type="compositionally biased region" description="Low complexity" evidence="8">
    <location>
        <begin position="105"/>
        <end position="117"/>
    </location>
</feature>
<sequence length="699" mass="79668">MPPPAKELGQRQGRKRITLACNGCRAKRTKCDGQQPQCTACKYRQQECDYTQEESKRRRPSNAYVLGLEARVATLEKRLALASQTSTQQCAHECENCHERITDGPSAYPSTSPSHSSPFDELEDDETVDELADALGCFTLGDTGELRFFGASSNFDLVPNHSLKVASSVEARNRGIAAARQMPGFFEPSDELRDHLLAFFWRWQNSWQYVVPRESFVTDLYVTKSGRYCTPLLLTAILALASRYSPRLELRTDPNDANTAGNIFATQGKMMLQYEYEAPTTSTVQATALLGLFWASIDNEGLGFMYIGMASRMAMNLGLQSDCTSYASKGLVSEEDVEARNVAFWGVYVLDKLYCLGMGRPASIQEYNITTRKPKIQDRPVPELSEEQARISQPWPTSHITENAMRTCEIMIITSEVIDQLYAQRSTWTEREREDRIMQAHLKSVQFFDQLPKSLKISESSLQPSPPYVYQLHLQYHHSIILLHRPFFKVLSRGRKFGDYDPDLKDVHSRSCKTSAVKISKILRIYKNNYTNVSNILLTQHDEDIILSLILQRYIPISAVHPTFTAAIIHLLDLKTTGPDKRNDAMRNLIICVKALYEMNTNWDWANRSIRAIRSLAEQWGVNFWTQDLEDEIREENRQQYDLYENGSVPAGQAFESNNEADLGYPVEVFDDLFQAWTYDQNLTNMAFNFFDEGASIVE</sequence>
<evidence type="ECO:0000259" key="9">
    <source>
        <dbReference type="PROSITE" id="PS50048"/>
    </source>
</evidence>
<dbReference type="AlphaFoldDB" id="A0A0P7BL51"/>
<dbReference type="GO" id="GO:0008270">
    <property type="term" value="F:zinc ion binding"/>
    <property type="evidence" value="ECO:0007669"/>
    <property type="project" value="InterPro"/>
</dbReference>
<dbReference type="EMBL" id="LKCW01000071">
    <property type="protein sequence ID" value="KPM41104.1"/>
    <property type="molecule type" value="Genomic_DNA"/>
</dbReference>
<feature type="region of interest" description="Disordered" evidence="8">
    <location>
        <begin position="102"/>
        <end position="121"/>
    </location>
</feature>
<dbReference type="InterPro" id="IPR001138">
    <property type="entry name" value="Zn2Cys6_DnaBD"/>
</dbReference>
<dbReference type="SUPFAM" id="SSF57701">
    <property type="entry name" value="Zn2/Cys6 DNA-binding domain"/>
    <property type="match status" value="1"/>
</dbReference>
<dbReference type="PANTHER" id="PTHR31313">
    <property type="entry name" value="TY1 ENHANCER ACTIVATOR"/>
    <property type="match status" value="1"/>
</dbReference>
<comment type="subcellular location">
    <subcellularLocation>
        <location evidence="1">Nucleus</location>
    </subcellularLocation>
</comment>
<protein>
    <recommendedName>
        <fullName evidence="9">Zn(2)-C6 fungal-type domain-containing protein</fullName>
    </recommendedName>
</protein>
<dbReference type="PROSITE" id="PS50048">
    <property type="entry name" value="ZN2_CY6_FUNGAL_2"/>
    <property type="match status" value="1"/>
</dbReference>
<dbReference type="GO" id="GO:0000981">
    <property type="term" value="F:DNA-binding transcription factor activity, RNA polymerase II-specific"/>
    <property type="evidence" value="ECO:0007669"/>
    <property type="project" value="InterPro"/>
</dbReference>
<proteinExistence type="predicted"/>
<evidence type="ECO:0000256" key="2">
    <source>
        <dbReference type="ARBA" id="ARBA00022723"/>
    </source>
</evidence>
<evidence type="ECO:0000256" key="7">
    <source>
        <dbReference type="ARBA" id="ARBA00023242"/>
    </source>
</evidence>
<evidence type="ECO:0000313" key="10">
    <source>
        <dbReference type="EMBL" id="KPM41104.1"/>
    </source>
</evidence>
<dbReference type="InterPro" id="IPR007219">
    <property type="entry name" value="XnlR_reg_dom"/>
</dbReference>
<dbReference type="SMART" id="SM00066">
    <property type="entry name" value="GAL4"/>
    <property type="match status" value="1"/>
</dbReference>
<dbReference type="InterPro" id="IPR036864">
    <property type="entry name" value="Zn2-C6_fun-type_DNA-bd_sf"/>
</dbReference>
<keyword evidence="6" id="KW-0804">Transcription</keyword>
<gene>
    <name evidence="10" type="ORF">AK830_g5456</name>
</gene>